<gene>
    <name evidence="2" type="ORF">F503_08531</name>
</gene>
<feature type="compositionally biased region" description="Polar residues" evidence="1">
    <location>
        <begin position="51"/>
        <end position="62"/>
    </location>
</feature>
<dbReference type="HOGENOM" id="CLU_097655_0_0_1"/>
<dbReference type="VEuPathDB" id="FungiDB:F503_08531"/>
<accession>S3C9A0</accession>
<evidence type="ECO:0000313" key="3">
    <source>
        <dbReference type="Proteomes" id="UP000016923"/>
    </source>
</evidence>
<dbReference type="Proteomes" id="UP000016923">
    <property type="component" value="Unassembled WGS sequence"/>
</dbReference>
<feature type="region of interest" description="Disordered" evidence="1">
    <location>
        <begin position="1"/>
        <end position="116"/>
    </location>
</feature>
<dbReference type="EMBL" id="KE148174">
    <property type="protein sequence ID" value="EPE02768.1"/>
    <property type="molecule type" value="Genomic_DNA"/>
</dbReference>
<name>S3C9A0_OPHP1</name>
<evidence type="ECO:0000256" key="1">
    <source>
        <dbReference type="SAM" id="MobiDB-lite"/>
    </source>
</evidence>
<dbReference type="STRING" id="1262450.S3C9A0"/>
<proteinExistence type="predicted"/>
<dbReference type="eggNOG" id="ENOG502SCKF">
    <property type="taxonomic scope" value="Eukaryota"/>
</dbReference>
<evidence type="ECO:0000313" key="2">
    <source>
        <dbReference type="EMBL" id="EPE02768.1"/>
    </source>
</evidence>
<keyword evidence="3" id="KW-1185">Reference proteome</keyword>
<organism evidence="2 3">
    <name type="scientific">Ophiostoma piceae (strain UAMH 11346)</name>
    <name type="common">Sap stain fungus</name>
    <dbReference type="NCBI Taxonomy" id="1262450"/>
    <lineage>
        <taxon>Eukaryota</taxon>
        <taxon>Fungi</taxon>
        <taxon>Dikarya</taxon>
        <taxon>Ascomycota</taxon>
        <taxon>Pezizomycotina</taxon>
        <taxon>Sordariomycetes</taxon>
        <taxon>Sordariomycetidae</taxon>
        <taxon>Ophiostomatales</taxon>
        <taxon>Ophiostomataceae</taxon>
        <taxon>Ophiostoma</taxon>
    </lineage>
</organism>
<reference evidence="2 3" key="1">
    <citation type="journal article" date="2013" name="BMC Genomics">
        <title>The genome and transcriptome of the pine saprophyte Ophiostoma piceae, and a comparison with the bark beetle-associated pine pathogen Grosmannia clavigera.</title>
        <authorList>
            <person name="Haridas S."/>
            <person name="Wang Y."/>
            <person name="Lim L."/>
            <person name="Massoumi Alamouti S."/>
            <person name="Jackman S."/>
            <person name="Docking R."/>
            <person name="Robertson G."/>
            <person name="Birol I."/>
            <person name="Bohlmann J."/>
            <person name="Breuil C."/>
        </authorList>
    </citation>
    <scope>NUCLEOTIDE SEQUENCE [LARGE SCALE GENOMIC DNA]</scope>
    <source>
        <strain evidence="2 3">UAMH 11346</strain>
    </source>
</reference>
<dbReference type="OrthoDB" id="5335351at2759"/>
<sequence>MDADDGTAAVAEPAHPMATTETDDAAQRPELVAPQPLSSSQQQRTRDLRSSVRTPELQTTLPQRPLANGQGHADGANGTTNGTALGNALRNHPQLQHPRRGTSQLRESSPGHVPPFDWEEFEARYEQALTDMNGEEKELLEEFDQLVNYFNVWASAASAHDDERAVKRLQTRERYVRIAEQSLGQRKQHLTEVVRAFQSALALLSQP</sequence>
<protein>
    <submittedName>
        <fullName evidence="2">Uncharacterized protein</fullName>
    </submittedName>
</protein>
<dbReference type="AlphaFoldDB" id="S3C9A0"/>
<feature type="compositionally biased region" description="Low complexity" evidence="1">
    <location>
        <begin position="75"/>
        <end position="89"/>
    </location>
</feature>